<organism evidence="2">
    <name type="scientific">Timema cristinae</name>
    <name type="common">Walking stick</name>
    <dbReference type="NCBI Taxonomy" id="61476"/>
    <lineage>
        <taxon>Eukaryota</taxon>
        <taxon>Metazoa</taxon>
        <taxon>Ecdysozoa</taxon>
        <taxon>Arthropoda</taxon>
        <taxon>Hexapoda</taxon>
        <taxon>Insecta</taxon>
        <taxon>Pterygota</taxon>
        <taxon>Neoptera</taxon>
        <taxon>Polyneoptera</taxon>
        <taxon>Phasmatodea</taxon>
        <taxon>Timematodea</taxon>
        <taxon>Timematoidea</taxon>
        <taxon>Timematidae</taxon>
        <taxon>Timema</taxon>
    </lineage>
</organism>
<proteinExistence type="predicted"/>
<protein>
    <submittedName>
        <fullName evidence="2">Uncharacterized protein</fullName>
    </submittedName>
</protein>
<evidence type="ECO:0000256" key="1">
    <source>
        <dbReference type="SAM" id="MobiDB-lite"/>
    </source>
</evidence>
<feature type="compositionally biased region" description="Polar residues" evidence="1">
    <location>
        <begin position="196"/>
        <end position="207"/>
    </location>
</feature>
<accession>A0A7R9CUG8</accession>
<evidence type="ECO:0000313" key="2">
    <source>
        <dbReference type="EMBL" id="CAD7402732.1"/>
    </source>
</evidence>
<reference evidence="2" key="1">
    <citation type="submission" date="2020-11" db="EMBL/GenBank/DDBJ databases">
        <authorList>
            <person name="Tran Van P."/>
        </authorList>
    </citation>
    <scope>NUCLEOTIDE SEQUENCE</scope>
</reference>
<gene>
    <name evidence="2" type="ORF">TCEB3V08_LOCUS6644</name>
</gene>
<feature type="region of interest" description="Disordered" evidence="1">
    <location>
        <begin position="152"/>
        <end position="225"/>
    </location>
</feature>
<name>A0A7R9CUG8_TIMCR</name>
<sequence length="263" mass="29304">MCEQGTESEWSYPKRDSRVPERYQVGYNFVGTGSCPIYEGGGVASETMLDPALNSHQAWATTHSKGYKYLGVARGNHEMDNPDNAFLCFKRTEKSHHFISSNPFANSATEPGSMSSRAEQAVLQDVLDDGLDELLGEYDAVDAGFKRRERLDVKKPGPQFSTNNYAFHHDGEEKEDAATDKNGRRAQLNMPRPTSRRNSGNEETVSNGHGDDDTKDNQQGNLDDFFCHENQTPPALSKNSDLCFGNKFDLVDCLEKLNKSFSS</sequence>
<dbReference type="EMBL" id="OC318628">
    <property type="protein sequence ID" value="CAD7402732.1"/>
    <property type="molecule type" value="Genomic_DNA"/>
</dbReference>
<feature type="compositionally biased region" description="Basic and acidic residues" evidence="1">
    <location>
        <begin position="167"/>
        <end position="183"/>
    </location>
</feature>
<dbReference type="AlphaFoldDB" id="A0A7R9CUG8"/>